<sequence>MLSINIFNLPLIIAGLIFYFRSSAGKAYRALGWAFIVLYLLFTITNAKPYFLAPAYPFLLSGGAVICEQAWRKWLKRTYVIALSLSGLLFAPMALPMLPPATFEHTYSVLTAAGNGGAGQHSGGIFPQYLGDRFGWEEMAQTLARATQQLPAGQRAQACIYASNYGEASALTFYRATYHLPPVISGHNNYYLWGPGQCSGTVLITIGEAPSFLQQEWSSVKTVDTYRCHYCIAAEDQLPVTICTQPKFSGSLSHIWSRLKFFG</sequence>
<evidence type="ECO:0000256" key="1">
    <source>
        <dbReference type="SAM" id="Phobius"/>
    </source>
</evidence>
<comment type="caution">
    <text evidence="2">The sequence shown here is derived from an EMBL/GenBank/DDBJ whole genome shotgun (WGS) entry which is preliminary data.</text>
</comment>
<proteinExistence type="predicted"/>
<evidence type="ECO:0000313" key="3">
    <source>
        <dbReference type="Proteomes" id="UP000287188"/>
    </source>
</evidence>
<feature type="transmembrane region" description="Helical" evidence="1">
    <location>
        <begin position="50"/>
        <end position="67"/>
    </location>
</feature>
<organism evidence="2 3">
    <name type="scientific">Dictyobacter kobayashii</name>
    <dbReference type="NCBI Taxonomy" id="2014872"/>
    <lineage>
        <taxon>Bacteria</taxon>
        <taxon>Bacillati</taxon>
        <taxon>Chloroflexota</taxon>
        <taxon>Ktedonobacteria</taxon>
        <taxon>Ktedonobacterales</taxon>
        <taxon>Dictyobacteraceae</taxon>
        <taxon>Dictyobacter</taxon>
    </lineage>
</organism>
<dbReference type="AlphaFoldDB" id="A0A402AYY3"/>
<feature type="transmembrane region" description="Helical" evidence="1">
    <location>
        <begin position="27"/>
        <end position="44"/>
    </location>
</feature>
<evidence type="ECO:0000313" key="2">
    <source>
        <dbReference type="EMBL" id="GCE24319.1"/>
    </source>
</evidence>
<evidence type="ECO:0008006" key="4">
    <source>
        <dbReference type="Google" id="ProtNLM"/>
    </source>
</evidence>
<dbReference type="EMBL" id="BIFS01000002">
    <property type="protein sequence ID" value="GCE24319.1"/>
    <property type="molecule type" value="Genomic_DNA"/>
</dbReference>
<feature type="transmembrane region" description="Helical" evidence="1">
    <location>
        <begin position="6"/>
        <end position="22"/>
    </location>
</feature>
<feature type="transmembrane region" description="Helical" evidence="1">
    <location>
        <begin position="79"/>
        <end position="98"/>
    </location>
</feature>
<name>A0A402AYY3_9CHLR</name>
<keyword evidence="1" id="KW-1133">Transmembrane helix</keyword>
<reference evidence="3" key="1">
    <citation type="submission" date="2018-12" db="EMBL/GenBank/DDBJ databases">
        <title>Tengunoibacter tsumagoiensis gen. nov., sp. nov., Dictyobacter kobayashii sp. nov., D. alpinus sp. nov., and D. joshuensis sp. nov. and description of Dictyobacteraceae fam. nov. within the order Ktedonobacterales isolated from Tengu-no-mugimeshi.</title>
        <authorList>
            <person name="Wang C.M."/>
            <person name="Zheng Y."/>
            <person name="Sakai Y."/>
            <person name="Toyoda A."/>
            <person name="Minakuchi Y."/>
            <person name="Abe K."/>
            <person name="Yokota A."/>
            <person name="Yabe S."/>
        </authorList>
    </citation>
    <scope>NUCLEOTIDE SEQUENCE [LARGE SCALE GENOMIC DNA]</scope>
    <source>
        <strain evidence="3">Uno11</strain>
    </source>
</reference>
<protein>
    <recommendedName>
        <fullName evidence="4">Glycosyltransferase RgtA/B/C/D-like domain-containing protein</fullName>
    </recommendedName>
</protein>
<keyword evidence="1" id="KW-0812">Transmembrane</keyword>
<gene>
    <name evidence="2" type="ORF">KDK_81190</name>
</gene>
<dbReference type="Proteomes" id="UP000287188">
    <property type="component" value="Unassembled WGS sequence"/>
</dbReference>
<keyword evidence="1" id="KW-0472">Membrane</keyword>
<keyword evidence="3" id="KW-1185">Reference proteome</keyword>
<accession>A0A402AYY3</accession>